<dbReference type="AlphaFoldDB" id="A0A1T0CRA5"/>
<feature type="transmembrane region" description="Helical" evidence="8">
    <location>
        <begin position="190"/>
        <end position="213"/>
    </location>
</feature>
<feature type="transmembrane region" description="Helical" evidence="8">
    <location>
        <begin position="38"/>
        <end position="59"/>
    </location>
</feature>
<evidence type="ECO:0000256" key="8">
    <source>
        <dbReference type="SAM" id="Phobius"/>
    </source>
</evidence>
<dbReference type="STRING" id="470453.B0680_03685"/>
<organism evidence="9 10">
    <name type="scientific">Moraxella pluranimalium</name>
    <dbReference type="NCBI Taxonomy" id="470453"/>
    <lineage>
        <taxon>Bacteria</taxon>
        <taxon>Pseudomonadati</taxon>
        <taxon>Pseudomonadota</taxon>
        <taxon>Gammaproteobacteria</taxon>
        <taxon>Moraxellales</taxon>
        <taxon>Moraxellaceae</taxon>
        <taxon>Moraxella</taxon>
    </lineage>
</organism>
<keyword evidence="7 8" id="KW-0472">Membrane</keyword>
<comment type="caution">
    <text evidence="9">The sequence shown here is derived from an EMBL/GenBank/DDBJ whole genome shotgun (WGS) entry which is preliminary data.</text>
</comment>
<dbReference type="Proteomes" id="UP000189800">
    <property type="component" value="Unassembled WGS sequence"/>
</dbReference>
<feature type="transmembrane region" description="Helical" evidence="8">
    <location>
        <begin position="123"/>
        <end position="143"/>
    </location>
</feature>
<evidence type="ECO:0000256" key="1">
    <source>
        <dbReference type="ARBA" id="ARBA00004651"/>
    </source>
</evidence>
<name>A0A1T0CRA5_9GAMM</name>
<keyword evidence="3" id="KW-0813">Transport</keyword>
<keyword evidence="10" id="KW-1185">Reference proteome</keyword>
<accession>A0A1T0CRA5</accession>
<feature type="transmembrane region" description="Helical" evidence="8">
    <location>
        <begin position="65"/>
        <end position="88"/>
    </location>
</feature>
<evidence type="ECO:0000256" key="4">
    <source>
        <dbReference type="ARBA" id="ARBA00022475"/>
    </source>
</evidence>
<feature type="transmembrane region" description="Helical" evidence="8">
    <location>
        <begin position="100"/>
        <end position="117"/>
    </location>
</feature>
<evidence type="ECO:0000256" key="7">
    <source>
        <dbReference type="ARBA" id="ARBA00023136"/>
    </source>
</evidence>
<feature type="transmembrane region" description="Helical" evidence="8">
    <location>
        <begin position="225"/>
        <end position="244"/>
    </location>
</feature>
<dbReference type="GO" id="GO:0005886">
    <property type="term" value="C:plasma membrane"/>
    <property type="evidence" value="ECO:0007669"/>
    <property type="project" value="UniProtKB-SubCell"/>
</dbReference>
<feature type="transmembrane region" description="Helical" evidence="8">
    <location>
        <begin position="6"/>
        <end position="26"/>
    </location>
</feature>
<reference evidence="9 10" key="1">
    <citation type="submission" date="2017-02" db="EMBL/GenBank/DDBJ databases">
        <title>Draft genome sequence of Moraxella pluranimalium CCUG 54913T type strain.</title>
        <authorList>
            <person name="Salva-Serra F."/>
            <person name="Engstrom-Jakobsson H."/>
            <person name="Thorell K."/>
            <person name="Jaen-Luchoro D."/>
            <person name="Gonzales-Siles L."/>
            <person name="Karlsson R."/>
            <person name="Yazdan S."/>
            <person name="Boulund F."/>
            <person name="Johnning A."/>
            <person name="Engstrand L."/>
            <person name="Kristiansson E."/>
            <person name="Moore E."/>
        </authorList>
    </citation>
    <scope>NUCLEOTIDE SEQUENCE [LARGE SCALE GENOMIC DNA]</scope>
    <source>
        <strain evidence="9 10">CCUG 54913</strain>
    </source>
</reference>
<evidence type="ECO:0000256" key="6">
    <source>
        <dbReference type="ARBA" id="ARBA00022989"/>
    </source>
</evidence>
<evidence type="ECO:0000256" key="2">
    <source>
        <dbReference type="ARBA" id="ARBA00010145"/>
    </source>
</evidence>
<keyword evidence="4" id="KW-1003">Cell membrane</keyword>
<evidence type="ECO:0000313" key="9">
    <source>
        <dbReference type="EMBL" id="OOS24898.1"/>
    </source>
</evidence>
<evidence type="ECO:0008006" key="11">
    <source>
        <dbReference type="Google" id="ProtNLM"/>
    </source>
</evidence>
<feature type="transmembrane region" description="Helical" evidence="8">
    <location>
        <begin position="163"/>
        <end position="184"/>
    </location>
</feature>
<dbReference type="Gene3D" id="1.20.1530.20">
    <property type="match status" value="1"/>
</dbReference>
<keyword evidence="5 8" id="KW-0812">Transmembrane</keyword>
<dbReference type="Pfam" id="PF03547">
    <property type="entry name" value="Mem_trans"/>
    <property type="match status" value="1"/>
</dbReference>
<keyword evidence="6 8" id="KW-1133">Transmembrane helix</keyword>
<evidence type="ECO:0000313" key="10">
    <source>
        <dbReference type="Proteomes" id="UP000189800"/>
    </source>
</evidence>
<comment type="subcellular location">
    <subcellularLocation>
        <location evidence="1">Cell membrane</location>
        <topology evidence="1">Multi-pass membrane protein</topology>
    </subcellularLocation>
</comment>
<evidence type="ECO:0000256" key="5">
    <source>
        <dbReference type="ARBA" id="ARBA00022692"/>
    </source>
</evidence>
<feature type="transmembrane region" description="Helical" evidence="8">
    <location>
        <begin position="279"/>
        <end position="301"/>
    </location>
</feature>
<protein>
    <recommendedName>
        <fullName evidence="11">Transporter</fullName>
    </recommendedName>
</protein>
<dbReference type="InterPro" id="IPR004776">
    <property type="entry name" value="Mem_transp_PIN-like"/>
</dbReference>
<dbReference type="InterPro" id="IPR038770">
    <property type="entry name" value="Na+/solute_symporter_sf"/>
</dbReference>
<proteinExistence type="inferred from homology"/>
<dbReference type="EMBL" id="MUYU01000008">
    <property type="protein sequence ID" value="OOS24898.1"/>
    <property type="molecule type" value="Genomic_DNA"/>
</dbReference>
<dbReference type="GO" id="GO:0055085">
    <property type="term" value="P:transmembrane transport"/>
    <property type="evidence" value="ECO:0007669"/>
    <property type="project" value="InterPro"/>
</dbReference>
<comment type="similarity">
    <text evidence="2">Belongs to the auxin efflux carrier (TC 2.A.69) family.</text>
</comment>
<sequence length="302" mass="32540">MTLIINSLIPLVLCIALGAILHWYRFVPDTVWQGIDKLNYYVLFPSLLFLSISQAQVVLSEFGSVMTAVAIVLMLATIAMTVANRLGVLYENIGVYTQSAIRFNTYIGLALVASLFGNDGLTLYSLIIALFIPVINVISVLSLTAHQELSPKRLIHNLMTNPLIVACILAIMVNLSPLSMPTAINELMRLLGTASLPLGLICIGAGLQFAGLLGRGLPLVMAHTLIRLLLMPALAFLVCGMMGITGIGRQVVVLFFALPTAPTAYVLTKVLGGNHALMAQIISLQTVLAMVTLPTVLWWLMA</sequence>
<dbReference type="PANTHER" id="PTHR36838:SF4">
    <property type="entry name" value="AUXIN EFFLUX CARRIER FAMILY PROTEIN"/>
    <property type="match status" value="1"/>
</dbReference>
<gene>
    <name evidence="9" type="ORF">B0680_03685</name>
</gene>
<dbReference type="PANTHER" id="PTHR36838">
    <property type="entry name" value="AUXIN EFFLUX CARRIER FAMILY PROTEIN"/>
    <property type="match status" value="1"/>
</dbReference>
<evidence type="ECO:0000256" key="3">
    <source>
        <dbReference type="ARBA" id="ARBA00022448"/>
    </source>
</evidence>